<sequence>MAERYVKCQFCEQTAPFKQRDTLAHEVKVSSKGKSVNQYWHRECYPKELEKREFLLNEQKQKDEMFETVKKIYKINFSPSKSWWEMIADLREGTNRYQKFWKKKYKQGVPFNVIKEAFLLSVQDIEWARMSKNFKTLEHEMRYGLIVMQGKVNDAFRKMKTREQQSKINEAMEAVHIEDMRDNREVSFKKTQQDRDYSYLLGDD</sequence>
<dbReference type="Proteomes" id="UP000318102">
    <property type="component" value="Unassembled WGS sequence"/>
</dbReference>
<proteinExistence type="predicted"/>
<name>A0A559IED0_9BACL</name>
<reference evidence="1 2" key="1">
    <citation type="submission" date="2019-07" db="EMBL/GenBank/DDBJ databases">
        <authorList>
            <person name="Kim J."/>
        </authorList>
    </citation>
    <scope>NUCLEOTIDE SEQUENCE [LARGE SCALE GENOMIC DNA]</scope>
    <source>
        <strain evidence="1 2">N4</strain>
    </source>
</reference>
<dbReference type="AlphaFoldDB" id="A0A559IED0"/>
<comment type="caution">
    <text evidence="1">The sequence shown here is derived from an EMBL/GenBank/DDBJ whole genome shotgun (WGS) entry which is preliminary data.</text>
</comment>
<dbReference type="EMBL" id="VNJK01000006">
    <property type="protein sequence ID" value="TVX86012.1"/>
    <property type="molecule type" value="Genomic_DNA"/>
</dbReference>
<organism evidence="1 2">
    <name type="scientific">Paenibacillus agilis</name>
    <dbReference type="NCBI Taxonomy" id="3020863"/>
    <lineage>
        <taxon>Bacteria</taxon>
        <taxon>Bacillati</taxon>
        <taxon>Bacillota</taxon>
        <taxon>Bacilli</taxon>
        <taxon>Bacillales</taxon>
        <taxon>Paenibacillaceae</taxon>
        <taxon>Paenibacillus</taxon>
    </lineage>
</organism>
<evidence type="ECO:0000313" key="1">
    <source>
        <dbReference type="EMBL" id="TVX86012.1"/>
    </source>
</evidence>
<evidence type="ECO:0000313" key="2">
    <source>
        <dbReference type="Proteomes" id="UP000318102"/>
    </source>
</evidence>
<dbReference type="RefSeq" id="WP_144994765.1">
    <property type="nucleotide sequence ID" value="NZ_VNJK01000006.1"/>
</dbReference>
<gene>
    <name evidence="1" type="ORF">FPZ44_24000</name>
</gene>
<keyword evidence="2" id="KW-1185">Reference proteome</keyword>
<evidence type="ECO:0008006" key="3">
    <source>
        <dbReference type="Google" id="ProtNLM"/>
    </source>
</evidence>
<dbReference type="OrthoDB" id="2598738at2"/>
<protein>
    <recommendedName>
        <fullName evidence="3">PARP-type domain-containing protein</fullName>
    </recommendedName>
</protein>
<accession>A0A559IED0</accession>